<sequence length="136" mass="15794">MKTLRPAFTIIEILISVIIISFSIVYVLRIHSQNHAQIVYITERNKLSLQDSLFLTDEALRYHKDTKDAYEMLQPYFKIDDLKSREILKKASREFFIPEAVNLTPEEGVGPSATVEEIKLKGRYSSAYFRFKISGF</sequence>
<dbReference type="AlphaFoldDB" id="A0A151CHD4"/>
<dbReference type="OrthoDB" id="5372946at2"/>
<keyword evidence="1" id="KW-1133">Transmembrane helix</keyword>
<gene>
    <name evidence="2" type="ORF">AS592_00125</name>
</gene>
<feature type="transmembrane region" description="Helical" evidence="1">
    <location>
        <begin position="6"/>
        <end position="28"/>
    </location>
</feature>
<name>A0A151CHD4_9BACT</name>
<comment type="caution">
    <text evidence="2">The sequence shown here is derived from an EMBL/GenBank/DDBJ whole genome shotgun (WGS) entry which is preliminary data.</text>
</comment>
<proteinExistence type="predicted"/>
<accession>A0A151CHD4</accession>
<dbReference type="Proteomes" id="UP000075359">
    <property type="component" value="Unassembled WGS sequence"/>
</dbReference>
<reference evidence="2 3" key="1">
    <citation type="submission" date="2015-11" db="EMBL/GenBank/DDBJ databases">
        <title>Draft genome of Sulfurovum riftiae 1812E, a member of the Epsilonproteobacteria isolated from the tube of the deep-sea hydrothermal vent tubewom Riftia pachyptila.</title>
        <authorList>
            <person name="Vetriani C."/>
            <person name="Giovannelli D."/>
        </authorList>
    </citation>
    <scope>NUCLEOTIDE SEQUENCE [LARGE SCALE GENOMIC DNA]</scope>
    <source>
        <strain evidence="2 3">1812E</strain>
    </source>
</reference>
<protein>
    <recommendedName>
        <fullName evidence="4">Prepilin-type N-terminal cleavage/methylation domain-containing protein</fullName>
    </recommendedName>
</protein>
<evidence type="ECO:0000313" key="3">
    <source>
        <dbReference type="Proteomes" id="UP000075359"/>
    </source>
</evidence>
<keyword evidence="3" id="KW-1185">Reference proteome</keyword>
<evidence type="ECO:0000313" key="2">
    <source>
        <dbReference type="EMBL" id="KYJ86950.1"/>
    </source>
</evidence>
<dbReference type="STRING" id="1630136.AS592_00125"/>
<evidence type="ECO:0008006" key="4">
    <source>
        <dbReference type="Google" id="ProtNLM"/>
    </source>
</evidence>
<evidence type="ECO:0000256" key="1">
    <source>
        <dbReference type="SAM" id="Phobius"/>
    </source>
</evidence>
<dbReference type="EMBL" id="LNKT01000010">
    <property type="protein sequence ID" value="KYJ86950.1"/>
    <property type="molecule type" value="Genomic_DNA"/>
</dbReference>
<keyword evidence="1" id="KW-0472">Membrane</keyword>
<dbReference type="RefSeq" id="WP_067329729.1">
    <property type="nucleotide sequence ID" value="NZ_LNKT01000010.1"/>
</dbReference>
<keyword evidence="1" id="KW-0812">Transmembrane</keyword>
<organism evidence="2 3">
    <name type="scientific">Sulfurovum riftiae</name>
    <dbReference type="NCBI Taxonomy" id="1630136"/>
    <lineage>
        <taxon>Bacteria</taxon>
        <taxon>Pseudomonadati</taxon>
        <taxon>Campylobacterota</taxon>
        <taxon>Epsilonproteobacteria</taxon>
        <taxon>Campylobacterales</taxon>
        <taxon>Sulfurovaceae</taxon>
        <taxon>Sulfurovum</taxon>
    </lineage>
</organism>